<dbReference type="EMBL" id="CAKOFQ010007368">
    <property type="protein sequence ID" value="CAH1999505.1"/>
    <property type="molecule type" value="Genomic_DNA"/>
</dbReference>
<keyword evidence="4" id="KW-1185">Reference proteome</keyword>
<sequence>MARLKVQNKNTKAHHEEKKRRQREAMRRLRESRRQDPEKYEEDKRKERERYYRRKEAGQIKTIDQMSEREKRNQRKEWRNRSKKHYLGKKNAKELELKLQENSPPATPIPEELMAEAPYDEILQERDDGRKRQGRSRRRKHVKALRKEIDLLKVKLEKEKRKKEKYRMRLKRVKKRLHKNIDSPEKKVDALIKGQTDSPAVKKKLLFSEVIAKQLTENYRVLTNPAHKRTFWKNISGNVVKKYKQI</sequence>
<dbReference type="AlphaFoldDB" id="A0A9P0LPS6"/>
<reference evidence="3" key="1">
    <citation type="submission" date="2022-03" db="EMBL/GenBank/DDBJ databases">
        <authorList>
            <person name="Sayadi A."/>
        </authorList>
    </citation>
    <scope>NUCLEOTIDE SEQUENCE</scope>
</reference>
<protein>
    <submittedName>
        <fullName evidence="3">Uncharacterized protein</fullName>
    </submittedName>
</protein>
<evidence type="ECO:0000313" key="3">
    <source>
        <dbReference type="EMBL" id="CAH1999505.1"/>
    </source>
</evidence>
<dbReference type="Proteomes" id="UP001152888">
    <property type="component" value="Unassembled WGS sequence"/>
</dbReference>
<evidence type="ECO:0000313" key="4">
    <source>
        <dbReference type="Proteomes" id="UP001152888"/>
    </source>
</evidence>
<name>A0A9P0LPS6_ACAOB</name>
<proteinExistence type="predicted"/>
<evidence type="ECO:0000256" key="2">
    <source>
        <dbReference type="SAM" id="MobiDB-lite"/>
    </source>
</evidence>
<dbReference type="OrthoDB" id="6772600at2759"/>
<feature type="region of interest" description="Disordered" evidence="2">
    <location>
        <begin position="1"/>
        <end position="91"/>
    </location>
</feature>
<keyword evidence="1" id="KW-0175">Coiled coil</keyword>
<feature type="compositionally biased region" description="Basic residues" evidence="2">
    <location>
        <begin position="81"/>
        <end position="90"/>
    </location>
</feature>
<evidence type="ECO:0000256" key="1">
    <source>
        <dbReference type="SAM" id="Coils"/>
    </source>
</evidence>
<gene>
    <name evidence="3" type="ORF">ACAOBT_LOCUS25010</name>
</gene>
<feature type="coiled-coil region" evidence="1">
    <location>
        <begin position="142"/>
        <end position="176"/>
    </location>
</feature>
<feature type="compositionally biased region" description="Basic and acidic residues" evidence="2">
    <location>
        <begin position="23"/>
        <end position="58"/>
    </location>
</feature>
<organism evidence="3 4">
    <name type="scientific">Acanthoscelides obtectus</name>
    <name type="common">Bean weevil</name>
    <name type="synonym">Bruchus obtectus</name>
    <dbReference type="NCBI Taxonomy" id="200917"/>
    <lineage>
        <taxon>Eukaryota</taxon>
        <taxon>Metazoa</taxon>
        <taxon>Ecdysozoa</taxon>
        <taxon>Arthropoda</taxon>
        <taxon>Hexapoda</taxon>
        <taxon>Insecta</taxon>
        <taxon>Pterygota</taxon>
        <taxon>Neoptera</taxon>
        <taxon>Endopterygota</taxon>
        <taxon>Coleoptera</taxon>
        <taxon>Polyphaga</taxon>
        <taxon>Cucujiformia</taxon>
        <taxon>Chrysomeloidea</taxon>
        <taxon>Chrysomelidae</taxon>
        <taxon>Bruchinae</taxon>
        <taxon>Bruchini</taxon>
        <taxon>Acanthoscelides</taxon>
    </lineage>
</organism>
<feature type="compositionally biased region" description="Basic and acidic residues" evidence="2">
    <location>
        <begin position="66"/>
        <end position="80"/>
    </location>
</feature>
<accession>A0A9P0LPS6</accession>
<comment type="caution">
    <text evidence="3">The sequence shown here is derived from an EMBL/GenBank/DDBJ whole genome shotgun (WGS) entry which is preliminary data.</text>
</comment>